<evidence type="ECO:0000313" key="10">
    <source>
        <dbReference type="Proteomes" id="UP000000707"/>
    </source>
</evidence>
<dbReference type="Pfam" id="PF18829">
    <property type="entry name" value="Importin_rep_6"/>
    <property type="match status" value="1"/>
</dbReference>
<dbReference type="Proteomes" id="UP000000707">
    <property type="component" value="Unassembled WGS sequence"/>
</dbReference>
<dbReference type="GO" id="GO:0031267">
    <property type="term" value="F:small GTPase binding"/>
    <property type="evidence" value="ECO:0007669"/>
    <property type="project" value="InterPro"/>
</dbReference>
<dbReference type="Pfam" id="PF18816">
    <property type="entry name" value="Importin_rep_5"/>
    <property type="match status" value="1"/>
</dbReference>
<dbReference type="Gene3D" id="6.10.140.1700">
    <property type="match status" value="1"/>
</dbReference>
<dbReference type="GeneID" id="18245647"/>
<dbReference type="InterPro" id="IPR058584">
    <property type="entry name" value="IMB1_TNPO1-like_TPR"/>
</dbReference>
<proteinExistence type="predicted"/>
<sequence>MSTIPADINARLGELIKGLSSPDNSVRGEAEKKLENDWSDNQQVTILLVYLAEQACMGETEYLRSFTAVLFRRIANKSPKPPTKFTDRNIGVISEESRLQIRQILLKAFVSESSNQVRHKLSDGIAEVAKEYTSQENSWPELLPALFSAATNSNSSIRESAFRIFAAAPDIIGQRYLNEVLPVFNQGFQDPNDDVRIASCTAFVEFFKELPRNVWGSLAPLLPNLLNSLPMFLESGQDSSLALVLESLIELVMVAPKMFKDMFPTIIEFCSAVSKNNDMETNTRNAALELLTTFSEVSPNMCKRSESYTSTIVLVTLSMLTEVCIDDDDAADWNNNTNSDDEDEELEYDAARQSLDRVALKLGGHSLAAPLFQYLPTMCQSPNWRERQAALMALSAAAEGCADVLINEIPKLLELILPLIDDAHSRVQYACCNALGQMSTDFADVIQRTSGAQILPALISKLTNQSVPRVQAHAAAALVNFSEAATKEVVEPYLDDLLTNLLGLLHSPKKYVQEQALTTISAIADAAEKKFLKYYDTLMPLLFNVLKSDVGEENRALLARCIECSTLIASAVGKEKFSEHSNDLIQLFGHIQSTIETPDDEVIPYLDQGWARICRLVGKDFTQYLPSILPSLIETAKATQDISLLDEEEADEYQQSDEWDVIQFGGKHLAVHTAALDEKVTALELLNSYAMDLKADFFPWVGQLVEITIPGLDFYLHDGVRVQAAITLTSLLQCTVAATGNNSNETLQIWTQICDKLCTTLASEPISELLIAYYSSLKNCINIIHPGALSHVQLESLSKAINTNLIEVYQRVRQKDNEDDEYTEDVDDGEEEYTDEEILDKISGVIRSIFKSSKVEFLPHFNLIFTTVLQVIGEENVNLRLNGLAAINDLVEFTGPASYTYKDQFLNFVGESLTSSEATIRQYACSIVGFAAQNGGEQYKEFCLSSLPHLFRMVSIPDSKAEENVYATESSVGAIAKICHAFGSSIPDLDSVIQQWFNLLPVVQNEQVAPYVYYFLGELVKSQHPVVQNGITKVVDSILQALSNAALIGQDAARAAELARQVLGSMPHPEAIALLQKYNESDLIKKYFS</sequence>
<dbReference type="GO" id="GO:0005634">
    <property type="term" value="C:nucleus"/>
    <property type="evidence" value="ECO:0007669"/>
    <property type="project" value="UniProtKB-SubCell"/>
</dbReference>
<evidence type="ECO:0000259" key="8">
    <source>
        <dbReference type="PROSITE" id="PS50166"/>
    </source>
</evidence>
<dbReference type="STRING" id="590646.G3B1R3"/>
<evidence type="ECO:0000256" key="5">
    <source>
        <dbReference type="ARBA" id="ARBA00022737"/>
    </source>
</evidence>
<dbReference type="InterPro" id="IPR001494">
    <property type="entry name" value="Importin-beta_N"/>
</dbReference>
<gene>
    <name evidence="9" type="ORF">CANTEDRAFT_103657</name>
</gene>
<dbReference type="PROSITE" id="PS50166">
    <property type="entry name" value="IMPORTIN_B_NT"/>
    <property type="match status" value="1"/>
</dbReference>
<comment type="subcellular location">
    <subcellularLocation>
        <location evidence="2">Cytoplasm</location>
    </subcellularLocation>
    <subcellularLocation>
        <location evidence="1">Nucleus</location>
    </subcellularLocation>
</comment>
<evidence type="ECO:0000256" key="7">
    <source>
        <dbReference type="ARBA" id="ARBA00023242"/>
    </source>
</evidence>
<evidence type="ECO:0000256" key="4">
    <source>
        <dbReference type="ARBA" id="ARBA00022490"/>
    </source>
</evidence>
<keyword evidence="5" id="KW-0677">Repeat</keyword>
<keyword evidence="6" id="KW-0653">Protein transport</keyword>
<keyword evidence="7" id="KW-0539">Nucleus</keyword>
<dbReference type="OrthoDB" id="543373at2759"/>
<dbReference type="Pfam" id="PF25780">
    <property type="entry name" value="TPR_IPO5"/>
    <property type="match status" value="1"/>
</dbReference>
<keyword evidence="3" id="KW-0813">Transport</keyword>
<dbReference type="InterPro" id="IPR041389">
    <property type="entry name" value="Importin_rep_6"/>
</dbReference>
<dbReference type="AlphaFoldDB" id="G3B1R3"/>
<accession>G3B1R3</accession>
<evidence type="ECO:0000256" key="6">
    <source>
        <dbReference type="ARBA" id="ARBA00022927"/>
    </source>
</evidence>
<evidence type="ECO:0000256" key="2">
    <source>
        <dbReference type="ARBA" id="ARBA00004496"/>
    </source>
</evidence>
<dbReference type="HOGENOM" id="CLU_003794_0_1_1"/>
<dbReference type="Pfam" id="PF25574">
    <property type="entry name" value="TPR_IMB1"/>
    <property type="match status" value="1"/>
</dbReference>
<dbReference type="InterPro" id="IPR040928">
    <property type="entry name" value="Importin_rep_5"/>
</dbReference>
<evidence type="ECO:0000313" key="9">
    <source>
        <dbReference type="EMBL" id="EGV64509.1"/>
    </source>
</evidence>
<dbReference type="KEGG" id="cten:18245647"/>
<protein>
    <recommendedName>
        <fullName evidence="8">Importin N-terminal domain-containing protein</fullName>
    </recommendedName>
</protein>
<dbReference type="GO" id="GO:0006606">
    <property type="term" value="P:protein import into nucleus"/>
    <property type="evidence" value="ECO:0007669"/>
    <property type="project" value="InterPro"/>
</dbReference>
<reference evidence="9 10" key="1">
    <citation type="journal article" date="2011" name="Proc. Natl. Acad. Sci. U.S.A.">
        <title>Comparative genomics of xylose-fermenting fungi for enhanced biofuel production.</title>
        <authorList>
            <person name="Wohlbach D.J."/>
            <person name="Kuo A."/>
            <person name="Sato T.K."/>
            <person name="Potts K.M."/>
            <person name="Salamov A.A."/>
            <person name="LaButti K.M."/>
            <person name="Sun H."/>
            <person name="Clum A."/>
            <person name="Pangilinan J.L."/>
            <person name="Lindquist E.A."/>
            <person name="Lucas S."/>
            <person name="Lapidus A."/>
            <person name="Jin M."/>
            <person name="Gunawan C."/>
            <person name="Balan V."/>
            <person name="Dale B.E."/>
            <person name="Jeffries T.W."/>
            <person name="Zinkel R."/>
            <person name="Barry K.W."/>
            <person name="Grigoriev I.V."/>
            <person name="Gasch A.P."/>
        </authorList>
    </citation>
    <scope>NUCLEOTIDE SEQUENCE [LARGE SCALE GENOMIC DNA]</scope>
    <source>
        <strain evidence="10">ATCC 10573 / BCRC 21748 / CBS 615 / JCM 9827 / NBRC 10315 / NRRL Y-1498 / VKM Y-70</strain>
    </source>
</reference>
<dbReference type="Gene3D" id="1.25.10.10">
    <property type="entry name" value="Leucine-rich Repeat Variant"/>
    <property type="match status" value="1"/>
</dbReference>
<evidence type="ECO:0000256" key="1">
    <source>
        <dbReference type="ARBA" id="ARBA00004123"/>
    </source>
</evidence>
<dbReference type="eggNOG" id="KOG2171">
    <property type="taxonomic scope" value="Eukaryota"/>
</dbReference>
<dbReference type="InterPro" id="IPR016024">
    <property type="entry name" value="ARM-type_fold"/>
</dbReference>
<name>G3B1R3_CANTC</name>
<dbReference type="InterPro" id="IPR057672">
    <property type="entry name" value="TPR_IPO4/5"/>
</dbReference>
<dbReference type="InterPro" id="IPR040122">
    <property type="entry name" value="Importin_beta"/>
</dbReference>
<dbReference type="InterPro" id="IPR041653">
    <property type="entry name" value="Importin_rep_4"/>
</dbReference>
<keyword evidence="10" id="KW-1185">Reference proteome</keyword>
<keyword evidence="4" id="KW-0963">Cytoplasm</keyword>
<evidence type="ECO:0000256" key="3">
    <source>
        <dbReference type="ARBA" id="ARBA00022448"/>
    </source>
</evidence>
<dbReference type="GO" id="GO:0005737">
    <property type="term" value="C:cytoplasm"/>
    <property type="evidence" value="ECO:0007669"/>
    <property type="project" value="UniProtKB-SubCell"/>
</dbReference>
<feature type="domain" description="Importin N-terminal" evidence="8">
    <location>
        <begin position="30"/>
        <end position="111"/>
    </location>
</feature>
<dbReference type="PANTHER" id="PTHR10527">
    <property type="entry name" value="IMPORTIN BETA"/>
    <property type="match status" value="1"/>
</dbReference>
<dbReference type="Pfam" id="PF18808">
    <property type="entry name" value="Importin_rep_4"/>
    <property type="match status" value="1"/>
</dbReference>
<dbReference type="InterPro" id="IPR011989">
    <property type="entry name" value="ARM-like"/>
</dbReference>
<organism evidence="10">
    <name type="scientific">Candida tenuis (strain ATCC 10573 / BCRC 21748 / CBS 615 / JCM 9827 / NBRC 10315 / NRRL Y-1498 / VKM Y-70)</name>
    <name type="common">Yeast</name>
    <name type="synonym">Yamadazyma tenuis</name>
    <dbReference type="NCBI Taxonomy" id="590646"/>
    <lineage>
        <taxon>Eukaryota</taxon>
        <taxon>Fungi</taxon>
        <taxon>Dikarya</taxon>
        <taxon>Ascomycota</taxon>
        <taxon>Saccharomycotina</taxon>
        <taxon>Pichiomycetes</taxon>
        <taxon>Debaryomycetaceae</taxon>
        <taxon>Yamadazyma</taxon>
    </lineage>
</organism>
<dbReference type="Pfam" id="PF13513">
    <property type="entry name" value="HEAT_EZ"/>
    <property type="match status" value="1"/>
</dbReference>
<dbReference type="EMBL" id="GL996515">
    <property type="protein sequence ID" value="EGV64509.1"/>
    <property type="molecule type" value="Genomic_DNA"/>
</dbReference>
<dbReference type="SUPFAM" id="SSF48371">
    <property type="entry name" value="ARM repeat"/>
    <property type="match status" value="2"/>
</dbReference>